<keyword evidence="9" id="KW-0472">Membrane</keyword>
<evidence type="ECO:0000259" key="10">
    <source>
        <dbReference type="Pfam" id="PF02518"/>
    </source>
</evidence>
<feature type="domain" description="Histidine kinase/HSP90-like ATPase" evidence="10">
    <location>
        <begin position="300"/>
        <end position="390"/>
    </location>
</feature>
<proteinExistence type="predicted"/>
<evidence type="ECO:0000256" key="5">
    <source>
        <dbReference type="ARBA" id="ARBA00022741"/>
    </source>
</evidence>
<feature type="transmembrane region" description="Helical" evidence="9">
    <location>
        <begin position="34"/>
        <end position="55"/>
    </location>
</feature>
<dbReference type="InterPro" id="IPR011712">
    <property type="entry name" value="Sig_transdc_His_kin_sub3_dim/P"/>
</dbReference>
<accession>A0ABV6A7F6</accession>
<comment type="caution">
    <text evidence="13">The sequence shown here is derived from an EMBL/GenBank/DDBJ whole genome shotgun (WGS) entry which is preliminary data.</text>
</comment>
<dbReference type="Pfam" id="PF07730">
    <property type="entry name" value="HisKA_3"/>
    <property type="match status" value="1"/>
</dbReference>
<keyword evidence="7" id="KW-0067">ATP-binding</keyword>
<evidence type="ECO:0000256" key="2">
    <source>
        <dbReference type="ARBA" id="ARBA00012438"/>
    </source>
</evidence>
<evidence type="ECO:0000313" key="14">
    <source>
        <dbReference type="Proteomes" id="UP001589693"/>
    </source>
</evidence>
<dbReference type="Pfam" id="PF23539">
    <property type="entry name" value="DUF7134"/>
    <property type="match status" value="1"/>
</dbReference>
<dbReference type="EC" id="2.7.13.3" evidence="2"/>
<dbReference type="GO" id="GO:0016301">
    <property type="term" value="F:kinase activity"/>
    <property type="evidence" value="ECO:0007669"/>
    <property type="project" value="UniProtKB-KW"/>
</dbReference>
<organism evidence="13 14">
    <name type="scientific">Allokutzneria oryzae</name>
    <dbReference type="NCBI Taxonomy" id="1378989"/>
    <lineage>
        <taxon>Bacteria</taxon>
        <taxon>Bacillati</taxon>
        <taxon>Actinomycetota</taxon>
        <taxon>Actinomycetes</taxon>
        <taxon>Pseudonocardiales</taxon>
        <taxon>Pseudonocardiaceae</taxon>
        <taxon>Allokutzneria</taxon>
    </lineage>
</organism>
<protein>
    <recommendedName>
        <fullName evidence="2">histidine kinase</fullName>
        <ecNumber evidence="2">2.7.13.3</ecNumber>
    </recommendedName>
</protein>
<evidence type="ECO:0000256" key="9">
    <source>
        <dbReference type="SAM" id="Phobius"/>
    </source>
</evidence>
<keyword evidence="14" id="KW-1185">Reference proteome</keyword>
<evidence type="ECO:0000313" key="13">
    <source>
        <dbReference type="EMBL" id="MFB9909111.1"/>
    </source>
</evidence>
<name>A0ABV6A7F6_9PSEU</name>
<keyword evidence="6 13" id="KW-0418">Kinase</keyword>
<dbReference type="CDD" id="cd16917">
    <property type="entry name" value="HATPase_UhpB-NarQ-NarX-like"/>
    <property type="match status" value="1"/>
</dbReference>
<dbReference type="InterPro" id="IPR050482">
    <property type="entry name" value="Sensor_HK_TwoCompSys"/>
</dbReference>
<dbReference type="Proteomes" id="UP001589693">
    <property type="component" value="Unassembled WGS sequence"/>
</dbReference>
<keyword evidence="9" id="KW-1133">Transmembrane helix</keyword>
<evidence type="ECO:0000256" key="8">
    <source>
        <dbReference type="ARBA" id="ARBA00023012"/>
    </source>
</evidence>
<dbReference type="PANTHER" id="PTHR24421">
    <property type="entry name" value="NITRATE/NITRITE SENSOR PROTEIN NARX-RELATED"/>
    <property type="match status" value="1"/>
</dbReference>
<dbReference type="EMBL" id="JBHLZU010000033">
    <property type="protein sequence ID" value="MFB9909111.1"/>
    <property type="molecule type" value="Genomic_DNA"/>
</dbReference>
<dbReference type="SUPFAM" id="SSF55874">
    <property type="entry name" value="ATPase domain of HSP90 chaperone/DNA topoisomerase II/histidine kinase"/>
    <property type="match status" value="1"/>
</dbReference>
<dbReference type="Gene3D" id="3.30.565.10">
    <property type="entry name" value="Histidine kinase-like ATPase, C-terminal domain"/>
    <property type="match status" value="1"/>
</dbReference>
<feature type="domain" description="DUF7134" evidence="12">
    <location>
        <begin position="27"/>
        <end position="137"/>
    </location>
</feature>
<evidence type="ECO:0000256" key="4">
    <source>
        <dbReference type="ARBA" id="ARBA00022679"/>
    </source>
</evidence>
<gene>
    <name evidence="13" type="ORF">ACFFQA_34675</name>
</gene>
<dbReference type="InterPro" id="IPR055558">
    <property type="entry name" value="DUF7134"/>
</dbReference>
<keyword evidence="8" id="KW-0902">Two-component regulatory system</keyword>
<dbReference type="Gene3D" id="1.20.5.1930">
    <property type="match status" value="1"/>
</dbReference>
<dbReference type="InterPro" id="IPR003594">
    <property type="entry name" value="HATPase_dom"/>
</dbReference>
<feature type="transmembrane region" description="Helical" evidence="9">
    <location>
        <begin position="122"/>
        <end position="142"/>
    </location>
</feature>
<evidence type="ECO:0000256" key="7">
    <source>
        <dbReference type="ARBA" id="ARBA00022840"/>
    </source>
</evidence>
<dbReference type="Pfam" id="PF02518">
    <property type="entry name" value="HATPase_c"/>
    <property type="match status" value="1"/>
</dbReference>
<keyword evidence="9" id="KW-0812">Transmembrane</keyword>
<reference evidence="13 14" key="1">
    <citation type="submission" date="2024-09" db="EMBL/GenBank/DDBJ databases">
        <authorList>
            <person name="Sun Q."/>
            <person name="Mori K."/>
        </authorList>
    </citation>
    <scope>NUCLEOTIDE SEQUENCE [LARGE SCALE GENOMIC DNA]</scope>
    <source>
        <strain evidence="13 14">TBRC 7907</strain>
    </source>
</reference>
<evidence type="ECO:0000256" key="3">
    <source>
        <dbReference type="ARBA" id="ARBA00022553"/>
    </source>
</evidence>
<dbReference type="InterPro" id="IPR036890">
    <property type="entry name" value="HATPase_C_sf"/>
</dbReference>
<evidence type="ECO:0000256" key="1">
    <source>
        <dbReference type="ARBA" id="ARBA00000085"/>
    </source>
</evidence>
<sequence>MGVTRGQEATVVLNRVLHRAMNRAREIAARHPHALDLLAPLLITVIGAPVTALRYGSDPLPWFFQLALVLPLPWWRRAPSTVFAATATLVGIQWALGISVVGELAAHVAYYSVMLRRPARDGAIATAVVTIGITAQSIYGVVFSRFLGIPPVGLATVAGLLGLTMRSRRAYMASMREREARQAELAVTAERTRIAREIHDIVAHSLGVMISLADGATMAARTDPQRALGAMEAVSSTGRNALGELRRVLGVLRAEHQQDDHLPQPGIAALADLVDKTRTAGLPVTYELDGHSDNMPASAQVAVYRIVQEALTNTMKHADGCAAVRVEVSLSDSGAEIVVSDTGGSDLAPRQPGSGHGLVGMRERVAVFGGSFAAGPRAGGGWLMRARVPVSRETSLPALE</sequence>
<keyword evidence="5" id="KW-0547">Nucleotide-binding</keyword>
<evidence type="ECO:0000259" key="12">
    <source>
        <dbReference type="Pfam" id="PF23539"/>
    </source>
</evidence>
<keyword evidence="4" id="KW-0808">Transferase</keyword>
<evidence type="ECO:0000259" key="11">
    <source>
        <dbReference type="Pfam" id="PF07730"/>
    </source>
</evidence>
<feature type="transmembrane region" description="Helical" evidence="9">
    <location>
        <begin position="148"/>
        <end position="165"/>
    </location>
</feature>
<feature type="transmembrane region" description="Helical" evidence="9">
    <location>
        <begin position="82"/>
        <end position="110"/>
    </location>
</feature>
<dbReference type="RefSeq" id="WP_377861543.1">
    <property type="nucleotide sequence ID" value="NZ_JBHLZU010000033.1"/>
</dbReference>
<feature type="domain" description="Signal transduction histidine kinase subgroup 3 dimerisation and phosphoacceptor" evidence="11">
    <location>
        <begin position="190"/>
        <end position="255"/>
    </location>
</feature>
<keyword evidence="3" id="KW-0597">Phosphoprotein</keyword>
<comment type="catalytic activity">
    <reaction evidence="1">
        <text>ATP + protein L-histidine = ADP + protein N-phospho-L-histidine.</text>
        <dbReference type="EC" id="2.7.13.3"/>
    </reaction>
</comment>
<evidence type="ECO:0000256" key="6">
    <source>
        <dbReference type="ARBA" id="ARBA00022777"/>
    </source>
</evidence>
<dbReference type="PANTHER" id="PTHR24421:SF10">
    <property type="entry name" value="NITRATE_NITRITE SENSOR PROTEIN NARQ"/>
    <property type="match status" value="1"/>
</dbReference>